<dbReference type="Pfam" id="PF24986">
    <property type="entry name" value="PRC_RimM"/>
    <property type="match status" value="1"/>
</dbReference>
<evidence type="ECO:0000313" key="9">
    <source>
        <dbReference type="Proteomes" id="UP000076609"/>
    </source>
</evidence>
<keyword evidence="2 5" id="KW-0690">Ribosome biogenesis</keyword>
<evidence type="ECO:0000256" key="3">
    <source>
        <dbReference type="ARBA" id="ARBA00022552"/>
    </source>
</evidence>
<dbReference type="InterPro" id="IPR002676">
    <property type="entry name" value="RimM_N"/>
</dbReference>
<evidence type="ECO:0000259" key="6">
    <source>
        <dbReference type="Pfam" id="PF01782"/>
    </source>
</evidence>
<keyword evidence="4 5" id="KW-0143">Chaperone</keyword>
<dbReference type="HAMAP" id="MF_00014">
    <property type="entry name" value="Ribosome_mat_RimM"/>
    <property type="match status" value="1"/>
</dbReference>
<dbReference type="Gene3D" id="2.30.30.240">
    <property type="entry name" value="PRC-barrel domain"/>
    <property type="match status" value="1"/>
</dbReference>
<protein>
    <recommendedName>
        <fullName evidence="5">Ribosome maturation factor RimM</fullName>
    </recommendedName>
</protein>
<keyword evidence="1 5" id="KW-0963">Cytoplasm</keyword>
<evidence type="ECO:0000256" key="4">
    <source>
        <dbReference type="ARBA" id="ARBA00023186"/>
    </source>
</evidence>
<dbReference type="EMBL" id="LQQO01000012">
    <property type="protein sequence ID" value="KZE15401.1"/>
    <property type="molecule type" value="Genomic_DNA"/>
</dbReference>
<dbReference type="PANTHER" id="PTHR33692:SF1">
    <property type="entry name" value="RIBOSOME MATURATION FACTOR RIMM"/>
    <property type="match status" value="1"/>
</dbReference>
<evidence type="ECO:0000313" key="8">
    <source>
        <dbReference type="EMBL" id="KZE15401.1"/>
    </source>
</evidence>
<comment type="caution">
    <text evidence="8">The sequence shown here is derived from an EMBL/GenBank/DDBJ whole genome shotgun (WGS) entry which is preliminary data.</text>
</comment>
<dbReference type="InterPro" id="IPR009000">
    <property type="entry name" value="Transl_B-barrel_sf"/>
</dbReference>
<dbReference type="NCBIfam" id="TIGR02273">
    <property type="entry name" value="16S_RimM"/>
    <property type="match status" value="1"/>
</dbReference>
<dbReference type="InterPro" id="IPR056792">
    <property type="entry name" value="PRC_RimM"/>
</dbReference>
<evidence type="ECO:0000256" key="1">
    <source>
        <dbReference type="ARBA" id="ARBA00022490"/>
    </source>
</evidence>
<accession>A0ABR5YCV4</accession>
<proteinExistence type="inferred from homology"/>
<keyword evidence="9" id="KW-1185">Reference proteome</keyword>
<dbReference type="InterPro" id="IPR036976">
    <property type="entry name" value="RimM_N_sf"/>
</dbReference>
<dbReference type="Gene3D" id="2.40.30.60">
    <property type="entry name" value="RimM"/>
    <property type="match status" value="1"/>
</dbReference>
<dbReference type="InterPro" id="IPR011033">
    <property type="entry name" value="PRC_barrel-like_sf"/>
</dbReference>
<feature type="domain" description="Ribosome maturation factor RimM PRC barrel" evidence="7">
    <location>
        <begin position="86"/>
        <end position="139"/>
    </location>
</feature>
<reference evidence="9" key="1">
    <citation type="submission" date="2016-01" db="EMBL/GenBank/DDBJ databases">
        <title>Draft genome of Chromobacterium sp. F49.</title>
        <authorList>
            <person name="Hong K.W."/>
        </authorList>
    </citation>
    <scope>NUCLEOTIDE SEQUENCE [LARGE SCALE GENOMIC DNA]</scope>
    <source>
        <strain evidence="9">CN3</strain>
    </source>
</reference>
<organism evidence="8 9">
    <name type="scientific">Sphingomonas hankookensis</name>
    <dbReference type="NCBI Taxonomy" id="563996"/>
    <lineage>
        <taxon>Bacteria</taxon>
        <taxon>Pseudomonadati</taxon>
        <taxon>Pseudomonadota</taxon>
        <taxon>Alphaproteobacteria</taxon>
        <taxon>Sphingomonadales</taxon>
        <taxon>Sphingomonadaceae</taxon>
        <taxon>Sphingomonas</taxon>
    </lineage>
</organism>
<keyword evidence="3 5" id="KW-0698">rRNA processing</keyword>
<evidence type="ECO:0000256" key="5">
    <source>
        <dbReference type="HAMAP-Rule" id="MF_00014"/>
    </source>
</evidence>
<dbReference type="SUPFAM" id="SSF50447">
    <property type="entry name" value="Translation proteins"/>
    <property type="match status" value="1"/>
</dbReference>
<dbReference type="Pfam" id="PF01782">
    <property type="entry name" value="RimM"/>
    <property type="match status" value="1"/>
</dbReference>
<comment type="function">
    <text evidence="5">An accessory protein needed during the final step in the assembly of 30S ribosomal subunit, possibly for assembly of the head region. Essential for efficient processing of 16S rRNA. May be needed both before and after RbfA during the maturation of 16S rRNA. It has affinity for free ribosomal 30S subunits but not for 70S ribosomes.</text>
</comment>
<comment type="subunit">
    <text evidence="5">Binds ribosomal protein uS19.</text>
</comment>
<name>A0ABR5YCV4_9SPHN</name>
<comment type="domain">
    <text evidence="5">The PRC barrel domain binds ribosomal protein uS19.</text>
</comment>
<feature type="domain" description="RimM N-terminal" evidence="6">
    <location>
        <begin position="2"/>
        <end position="74"/>
    </location>
</feature>
<sequence length="152" mass="16309">MLAAIAGAHGLHGEVRLKLFTDDLSAYATLNGGALTLVSVRPATNGVIGRFREIADRNKAEAMRGTELWIGRDQLPPLGEGEYYHADLLGLAVVSSTGETLGQVVAIDDFGAGDVIEIERPGGKRFMVPMQPHAVPEWNDERLVVDALFAVD</sequence>
<evidence type="ECO:0000259" key="7">
    <source>
        <dbReference type="Pfam" id="PF24986"/>
    </source>
</evidence>
<gene>
    <name evidence="5" type="primary">rimM</name>
    <name evidence="8" type="ORF">AVT10_02780</name>
</gene>
<dbReference type="Proteomes" id="UP000076609">
    <property type="component" value="Unassembled WGS sequence"/>
</dbReference>
<dbReference type="RefSeq" id="WP_066689879.1">
    <property type="nucleotide sequence ID" value="NZ_CP117025.1"/>
</dbReference>
<comment type="subcellular location">
    <subcellularLocation>
        <location evidence="5">Cytoplasm</location>
    </subcellularLocation>
</comment>
<evidence type="ECO:0000256" key="2">
    <source>
        <dbReference type="ARBA" id="ARBA00022517"/>
    </source>
</evidence>
<dbReference type="SUPFAM" id="SSF50346">
    <property type="entry name" value="PRC-barrel domain"/>
    <property type="match status" value="1"/>
</dbReference>
<dbReference type="PANTHER" id="PTHR33692">
    <property type="entry name" value="RIBOSOME MATURATION FACTOR RIMM"/>
    <property type="match status" value="1"/>
</dbReference>
<dbReference type="InterPro" id="IPR011961">
    <property type="entry name" value="RimM"/>
</dbReference>
<comment type="similarity">
    <text evidence="5">Belongs to the RimM family.</text>
</comment>